<evidence type="ECO:0000313" key="3">
    <source>
        <dbReference type="Proteomes" id="UP001143400"/>
    </source>
</evidence>
<comment type="caution">
    <text evidence="2">The sequence shown here is derived from an EMBL/GenBank/DDBJ whole genome shotgun (WGS) entry which is preliminary data.</text>
</comment>
<feature type="domain" description="Nudix hydrolase" evidence="1">
    <location>
        <begin position="93"/>
        <end position="237"/>
    </location>
</feature>
<accession>A0A9W6IP85</accession>
<protein>
    <submittedName>
        <fullName evidence="2">DNA mismatch repair protein MutT</fullName>
    </submittedName>
</protein>
<sequence>MAADGGGGAPGRVIPVAGFDGVLTTADLPFDAADRAAIAAHWASEVAAKPKLFDGRVLIALDTRIEADRLVARHVEIGFSAFHWWRLRSEARGLSNVFGAAAVVTADGAVLLGRMGAHTAAAGMSYFPCGTPDLSDVVDGRVDLERSIARELQEETGLAAPLARPCPEAFAVSAPKVTAYVRRYETDLDADELERRIAAHLAADPEPELAGVVFVRSVDALTETSPPYVRLVLPHLLGL</sequence>
<gene>
    <name evidence="2" type="ORF">GCM10008170_00060</name>
</gene>
<dbReference type="EMBL" id="BSFF01000001">
    <property type="protein sequence ID" value="GLK53987.1"/>
    <property type="molecule type" value="Genomic_DNA"/>
</dbReference>
<dbReference type="AlphaFoldDB" id="A0A9W6IP85"/>
<proteinExistence type="predicted"/>
<dbReference type="InterPro" id="IPR000086">
    <property type="entry name" value="NUDIX_hydrolase_dom"/>
</dbReference>
<name>A0A9W6IP85_9HYPH</name>
<reference evidence="2" key="2">
    <citation type="submission" date="2023-01" db="EMBL/GenBank/DDBJ databases">
        <authorList>
            <person name="Sun Q."/>
            <person name="Evtushenko L."/>
        </authorList>
    </citation>
    <scope>NUCLEOTIDE SEQUENCE</scope>
    <source>
        <strain evidence="2">VKM B-1606</strain>
    </source>
</reference>
<dbReference type="Gene3D" id="3.90.79.10">
    <property type="entry name" value="Nucleoside Triphosphate Pyrophosphohydrolase"/>
    <property type="match status" value="1"/>
</dbReference>
<evidence type="ECO:0000259" key="1">
    <source>
        <dbReference type="PROSITE" id="PS51462"/>
    </source>
</evidence>
<dbReference type="SUPFAM" id="SSF55811">
    <property type="entry name" value="Nudix"/>
    <property type="match status" value="1"/>
</dbReference>
<dbReference type="Proteomes" id="UP001143400">
    <property type="component" value="Unassembled WGS sequence"/>
</dbReference>
<dbReference type="InterPro" id="IPR015797">
    <property type="entry name" value="NUDIX_hydrolase-like_dom_sf"/>
</dbReference>
<dbReference type="GO" id="GO:0003824">
    <property type="term" value="F:catalytic activity"/>
    <property type="evidence" value="ECO:0007669"/>
    <property type="project" value="UniProtKB-ARBA"/>
</dbReference>
<evidence type="ECO:0000313" key="2">
    <source>
        <dbReference type="EMBL" id="GLK53987.1"/>
    </source>
</evidence>
<reference evidence="2" key="1">
    <citation type="journal article" date="2014" name="Int. J. Syst. Evol. Microbiol.">
        <title>Complete genome sequence of Corynebacterium casei LMG S-19264T (=DSM 44701T), isolated from a smear-ripened cheese.</title>
        <authorList>
            <consortium name="US DOE Joint Genome Institute (JGI-PGF)"/>
            <person name="Walter F."/>
            <person name="Albersmeier A."/>
            <person name="Kalinowski J."/>
            <person name="Ruckert C."/>
        </authorList>
    </citation>
    <scope>NUCLEOTIDE SEQUENCE</scope>
    <source>
        <strain evidence="2">VKM B-1606</strain>
    </source>
</reference>
<dbReference type="PROSITE" id="PS51462">
    <property type="entry name" value="NUDIX"/>
    <property type="match status" value="1"/>
</dbReference>
<organism evidence="2 3">
    <name type="scientific">Methylopila capsulata</name>
    <dbReference type="NCBI Taxonomy" id="61654"/>
    <lineage>
        <taxon>Bacteria</taxon>
        <taxon>Pseudomonadati</taxon>
        <taxon>Pseudomonadota</taxon>
        <taxon>Alphaproteobacteria</taxon>
        <taxon>Hyphomicrobiales</taxon>
        <taxon>Methylopilaceae</taxon>
        <taxon>Methylopila</taxon>
    </lineage>
</organism>